<organism evidence="2 3">
    <name type="scientific">Oceanihabitans sediminis</name>
    <dbReference type="NCBI Taxonomy" id="1812012"/>
    <lineage>
        <taxon>Bacteria</taxon>
        <taxon>Pseudomonadati</taxon>
        <taxon>Bacteroidota</taxon>
        <taxon>Flavobacteriia</taxon>
        <taxon>Flavobacteriales</taxon>
        <taxon>Flavobacteriaceae</taxon>
        <taxon>Oceanihabitans</taxon>
    </lineage>
</organism>
<gene>
    <name evidence="2" type="ORF">DU428_08350</name>
</gene>
<dbReference type="Proteomes" id="UP000252249">
    <property type="component" value="Unassembled WGS sequence"/>
</dbReference>
<evidence type="ECO:0000313" key="3">
    <source>
        <dbReference type="Proteomes" id="UP000252249"/>
    </source>
</evidence>
<dbReference type="AlphaFoldDB" id="A0A368P5Q6"/>
<keyword evidence="3" id="KW-1185">Reference proteome</keyword>
<keyword evidence="1" id="KW-0472">Membrane</keyword>
<dbReference type="InterPro" id="IPR046077">
    <property type="entry name" value="DUF6095"/>
</dbReference>
<proteinExistence type="predicted"/>
<protein>
    <submittedName>
        <fullName evidence="2">Uncharacterized protein</fullName>
    </submittedName>
</protein>
<keyword evidence="1" id="KW-1133">Transmembrane helix</keyword>
<dbReference type="OrthoDB" id="1447634at2"/>
<dbReference type="RefSeq" id="WP_113965909.1">
    <property type="nucleotide sequence ID" value="NZ_JAWVXR010000010.1"/>
</dbReference>
<dbReference type="EMBL" id="QPIG01000002">
    <property type="protein sequence ID" value="RCU57786.1"/>
    <property type="molecule type" value="Genomic_DNA"/>
</dbReference>
<evidence type="ECO:0000313" key="2">
    <source>
        <dbReference type="EMBL" id="RCU57786.1"/>
    </source>
</evidence>
<evidence type="ECO:0000256" key="1">
    <source>
        <dbReference type="SAM" id="Phobius"/>
    </source>
</evidence>
<name>A0A368P5Q6_9FLAO</name>
<reference evidence="2 3" key="1">
    <citation type="submission" date="2018-07" db="EMBL/GenBank/DDBJ databases">
        <title>Oceanihabitans testaceum sp. nov., isolated from marine sediment.</title>
        <authorList>
            <person name="Li C.-M."/>
        </authorList>
    </citation>
    <scope>NUCLEOTIDE SEQUENCE [LARGE SCALE GENOMIC DNA]</scope>
    <source>
        <strain evidence="2 3">S9-10</strain>
    </source>
</reference>
<feature type="transmembrane region" description="Helical" evidence="1">
    <location>
        <begin position="43"/>
        <end position="63"/>
    </location>
</feature>
<feature type="transmembrane region" description="Helical" evidence="1">
    <location>
        <begin position="18"/>
        <end position="37"/>
    </location>
</feature>
<comment type="caution">
    <text evidence="2">The sequence shown here is derived from an EMBL/GenBank/DDBJ whole genome shotgun (WGS) entry which is preliminary data.</text>
</comment>
<keyword evidence="1" id="KW-0812">Transmembrane</keyword>
<dbReference type="Pfam" id="PF19589">
    <property type="entry name" value="DUF6095"/>
    <property type="match status" value="1"/>
</dbReference>
<accession>A0A368P5Q6</accession>
<sequence length="81" mass="9000">METNRTDKEILVKGIKTMLFTLGLMFIGPILLYIGFSNPEKPLHYPLVIAGALACIGAIYFAFKGINTIMDSMFGKKSKKK</sequence>